<dbReference type="GO" id="GO:0005524">
    <property type="term" value="F:ATP binding"/>
    <property type="evidence" value="ECO:0007669"/>
    <property type="project" value="UniProtKB-KW"/>
</dbReference>
<dbReference type="Proteomes" id="UP000256329">
    <property type="component" value="Unassembled WGS sequence"/>
</dbReference>
<comment type="subcellular location">
    <subcellularLocation>
        <location evidence="8">Cytoplasm</location>
    </subcellularLocation>
</comment>
<dbReference type="OrthoDB" id="9773087at2"/>
<dbReference type="GO" id="GO:0004592">
    <property type="term" value="F:pantoate-beta-alanine ligase activity"/>
    <property type="evidence" value="ECO:0007669"/>
    <property type="project" value="UniProtKB-UniRule"/>
</dbReference>
<evidence type="ECO:0000313" key="10">
    <source>
        <dbReference type="Proteomes" id="UP000256329"/>
    </source>
</evidence>
<dbReference type="GO" id="GO:0005829">
    <property type="term" value="C:cytosol"/>
    <property type="evidence" value="ECO:0007669"/>
    <property type="project" value="TreeGrafter"/>
</dbReference>
<evidence type="ECO:0000256" key="8">
    <source>
        <dbReference type="HAMAP-Rule" id="MF_00158"/>
    </source>
</evidence>
<sequence>MRVIKRLSDLRSWVVATKARGEKIGFVPTMGFLHEGHLALIRQARSDQEVDRVVVSIFVNPLQFGPREDYREYPRDLERDQKLVEEAGADLLFVPSVEEMYPSGFATYVEVTGQLTSVLCGRSRPGHFRGVATVVAKLFNLVSPDCAYFGLKDAQQVAVIKRMVEDLNFPVKIKVHPTVREADGLALSSRNTYLSPEERKAATVLFRALKEAEEAVKAGEREARLLQEKLSRTIQAEPLARLDYAEIVSWPDLEPATLLLPGRTYLLAVAAYFGRARLIDNLLVEVKE</sequence>
<feature type="binding site" evidence="8">
    <location>
        <begin position="30"/>
        <end position="37"/>
    </location>
    <ligand>
        <name>ATP</name>
        <dbReference type="ChEBI" id="CHEBI:30616"/>
    </ligand>
</feature>
<dbReference type="UniPathway" id="UPA00028">
    <property type="reaction ID" value="UER00005"/>
</dbReference>
<feature type="active site" description="Proton donor" evidence="8">
    <location>
        <position position="37"/>
    </location>
</feature>
<evidence type="ECO:0000256" key="5">
    <source>
        <dbReference type="ARBA" id="ARBA00022741"/>
    </source>
</evidence>
<keyword evidence="8" id="KW-0963">Cytoplasm</keyword>
<accession>A0A3D8P771</accession>
<evidence type="ECO:0000256" key="4">
    <source>
        <dbReference type="ARBA" id="ARBA00022655"/>
    </source>
</evidence>
<evidence type="ECO:0000256" key="2">
    <source>
        <dbReference type="ARBA" id="ARBA00009256"/>
    </source>
</evidence>
<feature type="binding site" evidence="8">
    <location>
        <position position="156"/>
    </location>
    <ligand>
        <name>(R)-pantoate</name>
        <dbReference type="ChEBI" id="CHEBI:15980"/>
    </ligand>
</feature>
<comment type="pathway">
    <text evidence="1 8">Cofactor biosynthesis; (R)-pantothenate biosynthesis; (R)-pantothenate from (R)-pantoate and beta-alanine: step 1/1.</text>
</comment>
<dbReference type="GO" id="GO:0015940">
    <property type="term" value="P:pantothenate biosynthetic process"/>
    <property type="evidence" value="ECO:0007669"/>
    <property type="project" value="UniProtKB-UniRule"/>
</dbReference>
<dbReference type="AlphaFoldDB" id="A0A3D8P771"/>
<evidence type="ECO:0000256" key="6">
    <source>
        <dbReference type="ARBA" id="ARBA00022840"/>
    </source>
</evidence>
<organism evidence="9 10">
    <name type="scientific">Ammonifex thiophilus</name>
    <dbReference type="NCBI Taxonomy" id="444093"/>
    <lineage>
        <taxon>Bacteria</taxon>
        <taxon>Bacillati</taxon>
        <taxon>Bacillota</taxon>
        <taxon>Clostridia</taxon>
        <taxon>Thermoanaerobacterales</taxon>
        <taxon>Thermoanaerobacteraceae</taxon>
        <taxon>Ammonifex</taxon>
    </lineage>
</organism>
<protein>
    <recommendedName>
        <fullName evidence="8">Pantothenate synthetase</fullName>
        <shortName evidence="8">PS</shortName>
        <ecNumber evidence="8">6.3.2.1</ecNumber>
    </recommendedName>
    <alternativeName>
        <fullName evidence="8">Pantoate--beta-alanine ligase</fullName>
    </alternativeName>
    <alternativeName>
        <fullName evidence="8">Pantoate-activating enzyme</fullName>
    </alternativeName>
</protein>
<name>A0A3D8P771_9THEO</name>
<dbReference type="NCBIfam" id="TIGR00018">
    <property type="entry name" value="panC"/>
    <property type="match status" value="1"/>
</dbReference>
<dbReference type="RefSeq" id="WP_115791994.1">
    <property type="nucleotide sequence ID" value="NZ_QSLN01000002.1"/>
</dbReference>
<gene>
    <name evidence="8" type="primary">panC</name>
    <name evidence="9" type="ORF">DXX99_02780</name>
</gene>
<dbReference type="PANTHER" id="PTHR21299">
    <property type="entry name" value="CYTIDYLATE KINASE/PANTOATE-BETA-ALANINE LIGASE"/>
    <property type="match status" value="1"/>
</dbReference>
<dbReference type="PANTHER" id="PTHR21299:SF1">
    <property type="entry name" value="PANTOATE--BETA-ALANINE LIGASE"/>
    <property type="match status" value="1"/>
</dbReference>
<keyword evidence="3 8" id="KW-0436">Ligase</keyword>
<dbReference type="CDD" id="cd00560">
    <property type="entry name" value="PanC"/>
    <property type="match status" value="1"/>
</dbReference>
<comment type="function">
    <text evidence="8">Catalyzes the condensation of pantoate with beta-alanine in an ATP-dependent reaction via a pantoyl-adenylate intermediate.</text>
</comment>
<evidence type="ECO:0000313" key="9">
    <source>
        <dbReference type="EMBL" id="RDV84251.1"/>
    </source>
</evidence>
<keyword evidence="4 8" id="KW-0566">Pantothenate biosynthesis</keyword>
<proteinExistence type="inferred from homology"/>
<dbReference type="EMBL" id="QSLN01000002">
    <property type="protein sequence ID" value="RDV84251.1"/>
    <property type="molecule type" value="Genomic_DNA"/>
</dbReference>
<comment type="miscellaneous">
    <text evidence="8">The reaction proceeds by a bi uni uni bi ping pong mechanism.</text>
</comment>
<dbReference type="FunFam" id="3.40.50.620:FF:000013">
    <property type="entry name" value="Pantothenate synthetase"/>
    <property type="match status" value="1"/>
</dbReference>
<feature type="binding site" evidence="8">
    <location>
        <position position="179"/>
    </location>
    <ligand>
        <name>ATP</name>
        <dbReference type="ChEBI" id="CHEBI:30616"/>
    </ligand>
</feature>
<feature type="binding site" evidence="8">
    <location>
        <position position="63"/>
    </location>
    <ligand>
        <name>(R)-pantoate</name>
        <dbReference type="ChEBI" id="CHEBI:15980"/>
    </ligand>
</feature>
<dbReference type="InterPro" id="IPR004821">
    <property type="entry name" value="Cyt_trans-like"/>
</dbReference>
<keyword evidence="6 8" id="KW-0067">ATP-binding</keyword>
<dbReference type="Gene3D" id="3.40.50.620">
    <property type="entry name" value="HUPs"/>
    <property type="match status" value="1"/>
</dbReference>
<evidence type="ECO:0000256" key="3">
    <source>
        <dbReference type="ARBA" id="ARBA00022598"/>
    </source>
</evidence>
<dbReference type="Pfam" id="PF02569">
    <property type="entry name" value="Pantoate_ligase"/>
    <property type="match status" value="1"/>
</dbReference>
<dbReference type="Gene3D" id="3.30.1300.10">
    <property type="entry name" value="Pantoate-beta-alanine ligase, C-terminal domain"/>
    <property type="match status" value="1"/>
</dbReference>
<evidence type="ECO:0000256" key="1">
    <source>
        <dbReference type="ARBA" id="ARBA00004990"/>
    </source>
</evidence>
<dbReference type="InterPro" id="IPR003721">
    <property type="entry name" value="Pantoate_ligase"/>
</dbReference>
<evidence type="ECO:0000256" key="7">
    <source>
        <dbReference type="ARBA" id="ARBA00048258"/>
    </source>
</evidence>
<dbReference type="EC" id="6.3.2.1" evidence="8"/>
<dbReference type="NCBIfam" id="TIGR00125">
    <property type="entry name" value="cyt_tran_rel"/>
    <property type="match status" value="1"/>
</dbReference>
<dbReference type="HAMAP" id="MF_00158">
    <property type="entry name" value="PanC"/>
    <property type="match status" value="1"/>
</dbReference>
<feature type="binding site" evidence="8">
    <location>
        <position position="63"/>
    </location>
    <ligand>
        <name>beta-alanine</name>
        <dbReference type="ChEBI" id="CHEBI:57966"/>
    </ligand>
</feature>
<comment type="similarity">
    <text evidence="2 8">Belongs to the pantothenate synthetase family.</text>
</comment>
<comment type="catalytic activity">
    <reaction evidence="7 8">
        <text>(R)-pantoate + beta-alanine + ATP = (R)-pantothenate + AMP + diphosphate + H(+)</text>
        <dbReference type="Rhea" id="RHEA:10912"/>
        <dbReference type="ChEBI" id="CHEBI:15378"/>
        <dbReference type="ChEBI" id="CHEBI:15980"/>
        <dbReference type="ChEBI" id="CHEBI:29032"/>
        <dbReference type="ChEBI" id="CHEBI:30616"/>
        <dbReference type="ChEBI" id="CHEBI:33019"/>
        <dbReference type="ChEBI" id="CHEBI:57966"/>
        <dbReference type="ChEBI" id="CHEBI:456215"/>
        <dbReference type="EC" id="6.3.2.1"/>
    </reaction>
</comment>
<feature type="binding site" evidence="8">
    <location>
        <begin position="187"/>
        <end position="190"/>
    </location>
    <ligand>
        <name>ATP</name>
        <dbReference type="ChEBI" id="CHEBI:30616"/>
    </ligand>
</feature>
<comment type="subunit">
    <text evidence="8">Homodimer.</text>
</comment>
<comment type="caution">
    <text evidence="9">The sequence shown here is derived from an EMBL/GenBank/DDBJ whole genome shotgun (WGS) entry which is preliminary data.</text>
</comment>
<keyword evidence="5 8" id="KW-0547">Nucleotide-binding</keyword>
<reference evidence="9 10" key="1">
    <citation type="submission" date="2018-08" db="EMBL/GenBank/DDBJ databases">
        <title>Form III RuBisCO-mediated autotrophy in Thermodesulfobium bacteria.</title>
        <authorList>
            <person name="Toshchakov S.V."/>
            <person name="Kublanov I.V."/>
            <person name="Frolov E."/>
            <person name="Bonch-Osmolovskaya E.A."/>
            <person name="Tourova T.P."/>
            <person name="Chernych N.A."/>
            <person name="Lebedinsky A.V."/>
        </authorList>
    </citation>
    <scope>NUCLEOTIDE SEQUENCE [LARGE SCALE GENOMIC DNA]</scope>
    <source>
        <strain evidence="9 10">SR</strain>
    </source>
</reference>
<dbReference type="InterPro" id="IPR014729">
    <property type="entry name" value="Rossmann-like_a/b/a_fold"/>
</dbReference>
<keyword evidence="10" id="KW-1185">Reference proteome</keyword>
<dbReference type="SUPFAM" id="SSF52374">
    <property type="entry name" value="Nucleotidylyl transferase"/>
    <property type="match status" value="1"/>
</dbReference>
<dbReference type="InterPro" id="IPR042176">
    <property type="entry name" value="Pantoate_ligase_C"/>
</dbReference>
<feature type="binding site" evidence="8">
    <location>
        <begin position="150"/>
        <end position="153"/>
    </location>
    <ligand>
        <name>ATP</name>
        <dbReference type="ChEBI" id="CHEBI:30616"/>
    </ligand>
</feature>